<keyword evidence="9" id="KW-1185">Reference proteome</keyword>
<feature type="transmembrane region" description="Helical" evidence="7">
    <location>
        <begin position="254"/>
        <end position="277"/>
    </location>
</feature>
<evidence type="ECO:0000313" key="9">
    <source>
        <dbReference type="Proteomes" id="UP001589667"/>
    </source>
</evidence>
<feature type="transmembrane region" description="Helical" evidence="7">
    <location>
        <begin position="78"/>
        <end position="101"/>
    </location>
</feature>
<feature type="transmembrane region" description="Helical" evidence="7">
    <location>
        <begin position="44"/>
        <end position="66"/>
    </location>
</feature>
<evidence type="ECO:0000256" key="1">
    <source>
        <dbReference type="ARBA" id="ARBA00004651"/>
    </source>
</evidence>
<evidence type="ECO:0000313" key="8">
    <source>
        <dbReference type="EMBL" id="MFB9642168.1"/>
    </source>
</evidence>
<dbReference type="PANTHER" id="PTHR23513:SF6">
    <property type="entry name" value="MAJOR FACILITATOR SUPERFAMILY ASSOCIATED DOMAIN-CONTAINING PROTEIN"/>
    <property type="match status" value="1"/>
</dbReference>
<dbReference type="PANTHER" id="PTHR23513">
    <property type="entry name" value="INTEGRAL MEMBRANE EFFLUX PROTEIN-RELATED"/>
    <property type="match status" value="1"/>
</dbReference>
<sequence length="447" mass="46304">MSVEQARRPEGASGSEVAEVVLRAPAAPARGAGGGGLRRNRDFLLLWAGEAASVTGAGMTSVLLPLVAVDLLDASATWMGVIAAATWLPWLVVGLPIGAWVDGRSPRGVMIGANTVSMLAYASVPLAAIIGVLNLWQLVVVALVVGTGTIAFRSAYTKLLVRIVPEHDRPVANSLLFGTENAANTVGPGLGGLVGQLVGPVKGMLGEALGLAISLVCLVLMRPHLAASTPRREPLRASVRSGLRLVFGDRRLRFFALQGAVANFGLIGQQAVLVLWLSRELQLDSAVIGIVFAVSSVGGIVGALAAPALGRLLGDARGVSITLTVAGLMLPLLAFAQPGPVLWIVVSANAVAVAGIVAANVLRRTWVQSYVPEHMLARQSTSAQLVNFAGMPIAGVLAGVLAEQWGPAPVIFVMGVVALAANAASWLQPWLRRRDLPRGTAAIAEER</sequence>
<gene>
    <name evidence="8" type="ORF">ACFFQV_07690</name>
</gene>
<evidence type="ECO:0000256" key="6">
    <source>
        <dbReference type="ARBA" id="ARBA00023136"/>
    </source>
</evidence>
<evidence type="ECO:0000256" key="4">
    <source>
        <dbReference type="ARBA" id="ARBA00022692"/>
    </source>
</evidence>
<dbReference type="Pfam" id="PF05977">
    <property type="entry name" value="MFS_3"/>
    <property type="match status" value="1"/>
</dbReference>
<dbReference type="Proteomes" id="UP001589667">
    <property type="component" value="Unassembled WGS sequence"/>
</dbReference>
<evidence type="ECO:0000256" key="7">
    <source>
        <dbReference type="SAM" id="Phobius"/>
    </source>
</evidence>
<feature type="transmembrane region" description="Helical" evidence="7">
    <location>
        <begin position="108"/>
        <end position="129"/>
    </location>
</feature>
<protein>
    <submittedName>
        <fullName evidence="8">MFS transporter</fullName>
    </submittedName>
</protein>
<dbReference type="EMBL" id="JBHMBL010000001">
    <property type="protein sequence ID" value="MFB9642168.1"/>
    <property type="molecule type" value="Genomic_DNA"/>
</dbReference>
<evidence type="ECO:0000256" key="5">
    <source>
        <dbReference type="ARBA" id="ARBA00022989"/>
    </source>
</evidence>
<comment type="caution">
    <text evidence="8">The sequence shown here is derived from an EMBL/GenBank/DDBJ whole genome shotgun (WGS) entry which is preliminary data.</text>
</comment>
<evidence type="ECO:0000256" key="2">
    <source>
        <dbReference type="ARBA" id="ARBA00022448"/>
    </source>
</evidence>
<keyword evidence="2" id="KW-0813">Transport</keyword>
<dbReference type="InterPro" id="IPR010290">
    <property type="entry name" value="TM_effector"/>
</dbReference>
<dbReference type="Gene3D" id="1.20.1250.20">
    <property type="entry name" value="MFS general substrate transporter like domains"/>
    <property type="match status" value="1"/>
</dbReference>
<keyword evidence="3" id="KW-1003">Cell membrane</keyword>
<dbReference type="RefSeq" id="WP_170296209.1">
    <property type="nucleotide sequence ID" value="NZ_BAAANI010000007.1"/>
</dbReference>
<dbReference type="SUPFAM" id="SSF103473">
    <property type="entry name" value="MFS general substrate transporter"/>
    <property type="match status" value="1"/>
</dbReference>
<evidence type="ECO:0000256" key="3">
    <source>
        <dbReference type="ARBA" id="ARBA00022475"/>
    </source>
</evidence>
<feature type="transmembrane region" description="Helical" evidence="7">
    <location>
        <begin position="342"/>
        <end position="362"/>
    </location>
</feature>
<feature type="transmembrane region" description="Helical" evidence="7">
    <location>
        <begin position="283"/>
        <end position="306"/>
    </location>
</feature>
<organism evidence="8 9">
    <name type="scientific">Agromyces lapidis</name>
    <dbReference type="NCBI Taxonomy" id="279574"/>
    <lineage>
        <taxon>Bacteria</taxon>
        <taxon>Bacillati</taxon>
        <taxon>Actinomycetota</taxon>
        <taxon>Actinomycetes</taxon>
        <taxon>Micrococcales</taxon>
        <taxon>Microbacteriaceae</taxon>
        <taxon>Agromyces</taxon>
    </lineage>
</organism>
<feature type="transmembrane region" description="Helical" evidence="7">
    <location>
        <begin position="318"/>
        <end position="336"/>
    </location>
</feature>
<proteinExistence type="predicted"/>
<dbReference type="InterPro" id="IPR036259">
    <property type="entry name" value="MFS_trans_sf"/>
</dbReference>
<feature type="transmembrane region" description="Helical" evidence="7">
    <location>
        <begin position="408"/>
        <end position="427"/>
    </location>
</feature>
<keyword evidence="6 7" id="KW-0472">Membrane</keyword>
<keyword evidence="4 7" id="KW-0812">Transmembrane</keyword>
<accession>A0ABV5SP96</accession>
<feature type="transmembrane region" description="Helical" evidence="7">
    <location>
        <begin position="135"/>
        <end position="152"/>
    </location>
</feature>
<dbReference type="CDD" id="cd06173">
    <property type="entry name" value="MFS_MefA_like"/>
    <property type="match status" value="1"/>
</dbReference>
<reference evidence="8 9" key="1">
    <citation type="submission" date="2024-09" db="EMBL/GenBank/DDBJ databases">
        <authorList>
            <person name="Sun Q."/>
            <person name="Mori K."/>
        </authorList>
    </citation>
    <scope>NUCLEOTIDE SEQUENCE [LARGE SCALE GENOMIC DNA]</scope>
    <source>
        <strain evidence="8 9">JCM 14321</strain>
    </source>
</reference>
<feature type="transmembrane region" description="Helical" evidence="7">
    <location>
        <begin position="383"/>
        <end position="402"/>
    </location>
</feature>
<keyword evidence="5 7" id="KW-1133">Transmembrane helix</keyword>
<name>A0ABV5SP96_9MICO</name>
<comment type="subcellular location">
    <subcellularLocation>
        <location evidence="1">Cell membrane</location>
        <topology evidence="1">Multi-pass membrane protein</topology>
    </subcellularLocation>
</comment>